<keyword evidence="4 10" id="KW-0274">FAD</keyword>
<evidence type="ECO:0000256" key="7">
    <source>
        <dbReference type="ARBA" id="ARBA00023033"/>
    </source>
</evidence>
<dbReference type="Pfam" id="PF01494">
    <property type="entry name" value="FAD_binding_3"/>
    <property type="match status" value="1"/>
</dbReference>
<organism evidence="13 14">
    <name type="scientific">Gymnopilus junonius</name>
    <name type="common">Spectacular rustgill mushroom</name>
    <name type="synonym">Gymnopilus spectabilis subsp. junonius</name>
    <dbReference type="NCBI Taxonomy" id="109634"/>
    <lineage>
        <taxon>Eukaryota</taxon>
        <taxon>Fungi</taxon>
        <taxon>Dikarya</taxon>
        <taxon>Basidiomycota</taxon>
        <taxon>Agaricomycotina</taxon>
        <taxon>Agaricomycetes</taxon>
        <taxon>Agaricomycetidae</taxon>
        <taxon>Agaricales</taxon>
        <taxon>Agaricineae</taxon>
        <taxon>Hymenogastraceae</taxon>
        <taxon>Gymnopilus</taxon>
    </lineage>
</organism>
<keyword evidence="8 10" id="KW-0496">Mitochondrion</keyword>
<dbReference type="InterPro" id="IPR002938">
    <property type="entry name" value="FAD-bd"/>
</dbReference>
<comment type="caution">
    <text evidence="13">The sequence shown here is derived from an EMBL/GenBank/DDBJ whole genome shotgun (WGS) entry which is preliminary data.</text>
</comment>
<evidence type="ECO:0000313" key="13">
    <source>
        <dbReference type="EMBL" id="KAF8902049.1"/>
    </source>
</evidence>
<evidence type="ECO:0000313" key="14">
    <source>
        <dbReference type="Proteomes" id="UP000724874"/>
    </source>
</evidence>
<keyword evidence="2 10" id="KW-0285">Flavoprotein</keyword>
<evidence type="ECO:0000256" key="10">
    <source>
        <dbReference type="HAMAP-Rule" id="MF_03018"/>
    </source>
</evidence>
<comment type="similarity">
    <text evidence="10">Belongs to the aromatic-ring hydroxylase family. KMO subfamily.</text>
</comment>
<keyword evidence="10 11" id="KW-0472">Membrane</keyword>
<comment type="catalytic activity">
    <reaction evidence="9 10">
        <text>L-kynurenine + NADPH + O2 + H(+) = 3-hydroxy-L-kynurenine + NADP(+) + H2O</text>
        <dbReference type="Rhea" id="RHEA:20545"/>
        <dbReference type="ChEBI" id="CHEBI:15377"/>
        <dbReference type="ChEBI" id="CHEBI:15378"/>
        <dbReference type="ChEBI" id="CHEBI:15379"/>
        <dbReference type="ChEBI" id="CHEBI:57783"/>
        <dbReference type="ChEBI" id="CHEBI:57959"/>
        <dbReference type="ChEBI" id="CHEBI:58125"/>
        <dbReference type="ChEBI" id="CHEBI:58349"/>
        <dbReference type="EC" id="1.14.13.9"/>
    </reaction>
</comment>
<reference evidence="13" key="1">
    <citation type="submission" date="2020-11" db="EMBL/GenBank/DDBJ databases">
        <authorList>
            <consortium name="DOE Joint Genome Institute"/>
            <person name="Ahrendt S."/>
            <person name="Riley R."/>
            <person name="Andreopoulos W."/>
            <person name="LaButti K."/>
            <person name="Pangilinan J."/>
            <person name="Ruiz-duenas F.J."/>
            <person name="Barrasa J.M."/>
            <person name="Sanchez-Garcia M."/>
            <person name="Camarero S."/>
            <person name="Miyauchi S."/>
            <person name="Serrano A."/>
            <person name="Linde D."/>
            <person name="Babiker R."/>
            <person name="Drula E."/>
            <person name="Ayuso-Fernandez I."/>
            <person name="Pacheco R."/>
            <person name="Padilla G."/>
            <person name="Ferreira P."/>
            <person name="Barriuso J."/>
            <person name="Kellner H."/>
            <person name="Castanera R."/>
            <person name="Alfaro M."/>
            <person name="Ramirez L."/>
            <person name="Pisabarro A.G."/>
            <person name="Kuo A."/>
            <person name="Tritt A."/>
            <person name="Lipzen A."/>
            <person name="He G."/>
            <person name="Yan M."/>
            <person name="Ng V."/>
            <person name="Cullen D."/>
            <person name="Martin F."/>
            <person name="Rosso M.-N."/>
            <person name="Henrissat B."/>
            <person name="Hibbett D."/>
            <person name="Martinez A.T."/>
            <person name="Grigoriev I.V."/>
        </authorList>
    </citation>
    <scope>NUCLEOTIDE SEQUENCE</scope>
    <source>
        <strain evidence="13">AH 44721</strain>
    </source>
</reference>
<gene>
    <name evidence="10" type="primary">BNA4</name>
    <name evidence="13" type="ORF">CPB84DRAFT_1679203</name>
</gene>
<keyword evidence="3 10" id="KW-0662">Pyridine nucleotide biosynthesis</keyword>
<protein>
    <recommendedName>
        <fullName evidence="10">Kynurenine 3-monooxygenase</fullName>
        <ecNumber evidence="10">1.14.13.9</ecNumber>
    </recommendedName>
    <alternativeName>
        <fullName evidence="10">Biosynthesis of nicotinic acid protein 4</fullName>
    </alternativeName>
    <alternativeName>
        <fullName evidence="10">Kynurenine 3-hydroxylase</fullName>
    </alternativeName>
</protein>
<feature type="domain" description="FAD-binding" evidence="12">
    <location>
        <begin position="11"/>
        <end position="342"/>
    </location>
</feature>
<comment type="pathway">
    <text evidence="10">Cofactor biosynthesis; NAD(+) biosynthesis; quinolinate from L-kynurenine: step 1/3.</text>
</comment>
<comment type="function">
    <text evidence="10">Catalyzes the hydroxylation of L-kynurenine (L-Kyn) to form 3-hydroxy-L-kynurenine (L-3OHKyn). Required for synthesis of quinolinic acid.</text>
</comment>
<keyword evidence="5 10" id="KW-0521">NADP</keyword>
<evidence type="ECO:0000259" key="12">
    <source>
        <dbReference type="Pfam" id="PF01494"/>
    </source>
</evidence>
<dbReference type="PANTHER" id="PTHR46028:SF2">
    <property type="entry name" value="KYNURENINE 3-MONOOXYGENASE"/>
    <property type="match status" value="1"/>
</dbReference>
<dbReference type="AlphaFoldDB" id="A0A9P5TPK3"/>
<accession>A0A9P5TPK3</accession>
<dbReference type="GO" id="GO:0071949">
    <property type="term" value="F:FAD binding"/>
    <property type="evidence" value="ECO:0007669"/>
    <property type="project" value="InterPro"/>
</dbReference>
<proteinExistence type="inferred from homology"/>
<keyword evidence="11" id="KW-1133">Transmembrane helix</keyword>
<dbReference type="GO" id="GO:0043420">
    <property type="term" value="P:anthranilate metabolic process"/>
    <property type="evidence" value="ECO:0007669"/>
    <property type="project" value="UniProtKB-UniRule"/>
</dbReference>
<keyword evidence="7 10" id="KW-0503">Monooxygenase</keyword>
<evidence type="ECO:0000256" key="11">
    <source>
        <dbReference type="SAM" id="Phobius"/>
    </source>
</evidence>
<dbReference type="GO" id="GO:0004502">
    <property type="term" value="F:kynurenine 3-monooxygenase activity"/>
    <property type="evidence" value="ECO:0007669"/>
    <property type="project" value="UniProtKB-UniRule"/>
</dbReference>
<sequence>MSSAVQTPKKAVIVGAGPVGCLTALALSKRGWSVELYEGRPDIRLPSSKAAMGQRSINLAMSHRGIAALESVEPAAAQRFLRDAIPMRGRMIHNLSGDLDSQPYDRDGQSINSIDRAILNEGLLDEISTSRNIHVFFDQKVIAADFDKKTLTVRDSSSNADFSVNFDLCVGADGSFSVVRRQMMRVVRMNYQQEYIRDEYVELKMPAGRGSNDEPTFLLDPNHLHIWPRHSFMLIALPNKDKTFTCTLFAPTAELDLLSSADSILSWFKLYFPDAVRAIGEKALVEQFTRNPRSPLICTKANPYHYKDRAIVLGDAAHSMVPFYGQGLNAGLEDVRILSTLLDEEGVSSVPSISDLQNGDDRRLANALKRYTDGRHEDLIAISDLAMGNYVEMRYSVTLLSYLFRKTVDNLLYTLTSPQMVSLASLIPILSTRPYPPCQPKGWLPLYTMVTFRPDISYATVKKKAACQSAIITGLGWIGVAVFGAAGAWLMWSTRKMVLGIFAQSK</sequence>
<keyword evidence="14" id="KW-1185">Reference proteome</keyword>
<dbReference type="GO" id="GO:0006569">
    <property type="term" value="P:L-tryptophan catabolic process"/>
    <property type="evidence" value="ECO:0007669"/>
    <property type="project" value="UniProtKB-UniRule"/>
</dbReference>
<dbReference type="OrthoDB" id="10053569at2759"/>
<dbReference type="InterPro" id="IPR036188">
    <property type="entry name" value="FAD/NAD-bd_sf"/>
</dbReference>
<dbReference type="PRINTS" id="PR00420">
    <property type="entry name" value="RNGMNOXGNASE"/>
</dbReference>
<dbReference type="GO" id="GO:0070189">
    <property type="term" value="P:kynurenine metabolic process"/>
    <property type="evidence" value="ECO:0007669"/>
    <property type="project" value="TreeGrafter"/>
</dbReference>
<dbReference type="FunFam" id="3.50.50.60:FF:000129">
    <property type="entry name" value="Kynurenine 3-monooxygenase"/>
    <property type="match status" value="1"/>
</dbReference>
<name>A0A9P5TPK3_GYMJU</name>
<evidence type="ECO:0000256" key="6">
    <source>
        <dbReference type="ARBA" id="ARBA00023002"/>
    </source>
</evidence>
<dbReference type="Proteomes" id="UP000724874">
    <property type="component" value="Unassembled WGS sequence"/>
</dbReference>
<dbReference type="PANTHER" id="PTHR46028">
    <property type="entry name" value="KYNURENINE 3-MONOOXYGENASE"/>
    <property type="match status" value="1"/>
</dbReference>
<evidence type="ECO:0000256" key="5">
    <source>
        <dbReference type="ARBA" id="ARBA00022857"/>
    </source>
</evidence>
<comment type="subcellular location">
    <subcellularLocation>
        <location evidence="10">Mitochondrion outer membrane</location>
    </subcellularLocation>
</comment>
<evidence type="ECO:0000256" key="9">
    <source>
        <dbReference type="ARBA" id="ARBA00047818"/>
    </source>
</evidence>
<evidence type="ECO:0000256" key="3">
    <source>
        <dbReference type="ARBA" id="ARBA00022642"/>
    </source>
</evidence>
<feature type="transmembrane region" description="Helical" evidence="11">
    <location>
        <begin position="470"/>
        <end position="492"/>
    </location>
</feature>
<dbReference type="GO" id="GO:0019805">
    <property type="term" value="P:quinolinate biosynthetic process"/>
    <property type="evidence" value="ECO:0007669"/>
    <property type="project" value="UniProtKB-UniRule"/>
</dbReference>
<dbReference type="SUPFAM" id="SSF51905">
    <property type="entry name" value="FAD/NAD(P)-binding domain"/>
    <property type="match status" value="1"/>
</dbReference>
<dbReference type="Gene3D" id="3.50.50.60">
    <property type="entry name" value="FAD/NAD(P)-binding domain"/>
    <property type="match status" value="1"/>
</dbReference>
<keyword evidence="10" id="KW-1000">Mitochondrion outer membrane</keyword>
<dbReference type="EMBL" id="JADNYJ010000038">
    <property type="protein sequence ID" value="KAF8902049.1"/>
    <property type="molecule type" value="Genomic_DNA"/>
</dbReference>
<dbReference type="HAMAP" id="MF_01971">
    <property type="entry name" value="Kynurenine_monooxygenase"/>
    <property type="match status" value="1"/>
</dbReference>
<keyword evidence="11" id="KW-0812">Transmembrane</keyword>
<evidence type="ECO:0000256" key="2">
    <source>
        <dbReference type="ARBA" id="ARBA00022630"/>
    </source>
</evidence>
<evidence type="ECO:0000256" key="4">
    <source>
        <dbReference type="ARBA" id="ARBA00022827"/>
    </source>
</evidence>
<evidence type="ECO:0000256" key="8">
    <source>
        <dbReference type="ARBA" id="ARBA00023128"/>
    </source>
</evidence>
<dbReference type="GO" id="GO:0005741">
    <property type="term" value="C:mitochondrial outer membrane"/>
    <property type="evidence" value="ECO:0007669"/>
    <property type="project" value="UniProtKB-SubCell"/>
</dbReference>
<dbReference type="EC" id="1.14.13.9" evidence="10"/>
<keyword evidence="6 10" id="KW-0560">Oxidoreductase</keyword>
<evidence type="ECO:0000256" key="1">
    <source>
        <dbReference type="ARBA" id="ARBA00001974"/>
    </source>
</evidence>
<comment type="cofactor">
    <cofactor evidence="1 10">
        <name>FAD</name>
        <dbReference type="ChEBI" id="CHEBI:57692"/>
    </cofactor>
</comment>
<dbReference type="GO" id="GO:0034354">
    <property type="term" value="P:'de novo' NAD+ biosynthetic process from L-tryptophan"/>
    <property type="evidence" value="ECO:0007669"/>
    <property type="project" value="UniProtKB-UniRule"/>
</dbReference>
<dbReference type="InterPro" id="IPR027545">
    <property type="entry name" value="Kynurenine_monooxygenase"/>
</dbReference>